<keyword evidence="3 6" id="KW-1133">Transmembrane helix</keyword>
<evidence type="ECO:0000313" key="7">
    <source>
        <dbReference type="EMBL" id="CAH1643442.1"/>
    </source>
</evidence>
<protein>
    <recommendedName>
        <fullName evidence="9">CD63 antigen</fullName>
    </recommendedName>
</protein>
<keyword evidence="8" id="KW-1185">Reference proteome</keyword>
<keyword evidence="4 6" id="KW-0472">Membrane</keyword>
<dbReference type="InterPro" id="IPR008952">
    <property type="entry name" value="Tetraspanin_EC2_sf"/>
</dbReference>
<feature type="transmembrane region" description="Helical" evidence="6">
    <location>
        <begin position="172"/>
        <end position="195"/>
    </location>
</feature>
<evidence type="ECO:0008006" key="9">
    <source>
        <dbReference type="Google" id="ProtNLM"/>
    </source>
</evidence>
<proteinExistence type="predicted"/>
<feature type="transmembrane region" description="Helical" evidence="6">
    <location>
        <begin position="246"/>
        <end position="267"/>
    </location>
</feature>
<dbReference type="SUPFAM" id="SSF48652">
    <property type="entry name" value="Tetraspanin"/>
    <property type="match status" value="1"/>
</dbReference>
<feature type="transmembrane region" description="Helical" evidence="6">
    <location>
        <begin position="215"/>
        <end position="239"/>
    </location>
</feature>
<organism evidence="7 8">
    <name type="scientific">Spodoptera littoralis</name>
    <name type="common">Egyptian cotton leafworm</name>
    <dbReference type="NCBI Taxonomy" id="7109"/>
    <lineage>
        <taxon>Eukaryota</taxon>
        <taxon>Metazoa</taxon>
        <taxon>Ecdysozoa</taxon>
        <taxon>Arthropoda</taxon>
        <taxon>Hexapoda</taxon>
        <taxon>Insecta</taxon>
        <taxon>Pterygota</taxon>
        <taxon>Neoptera</taxon>
        <taxon>Endopterygota</taxon>
        <taxon>Lepidoptera</taxon>
        <taxon>Glossata</taxon>
        <taxon>Ditrysia</taxon>
        <taxon>Noctuoidea</taxon>
        <taxon>Noctuidae</taxon>
        <taxon>Amphipyrinae</taxon>
        <taxon>Spodoptera</taxon>
    </lineage>
</organism>
<evidence type="ECO:0000256" key="3">
    <source>
        <dbReference type="ARBA" id="ARBA00022989"/>
    </source>
</evidence>
<feature type="compositionally biased region" description="Basic and acidic residues" evidence="5">
    <location>
        <begin position="473"/>
        <end position="483"/>
    </location>
</feature>
<sequence>MSAKLEMSVSFSLCTSITAPHRRGRRTTEGRAPSPVTSQSSSARHGRRIRLVPLIIRACSRILFHSADKRTENVLMCYVIRTFMVPSLQSSLLLMHCRLWESMGLAVSDLLIIINQIGNECCGCVDRGVGRGAWRRRGRGRRHDAAPATMTLPPPARPAHPAAHRAMRYYRIWIYACNGALLLGALAFCAAAGRALSDYRRALVPGLGVAQPGFLYGYAALPAQAGLLQLLGCLAALRLSERMLNAYWLALLALLVGDAAIGVYWAFRFERVCRELRPQLRLRLAKDYDTDIDFSQAWDRLQREQRCCGVTGPADFAAFNRTTLPASCCRIPAHTTSVTPALLAVTSATSPAPFTPVHCAPHTAACSERLLVWLRRTADALFVLGYCVIAFLKLCFLGILRYEIKEMIQKIRILRSELGAGELLDGSPIHGGPLSQTIIVNAVNANGGVRAHGGSPERAGEREALLGRASEPCPRRSIHDEPLGPKTINGNNNCEMRELARGDYRPLAADSAATRI</sequence>
<dbReference type="AlphaFoldDB" id="A0A9P0N3K0"/>
<feature type="region of interest" description="Disordered" evidence="5">
    <location>
        <begin position="471"/>
        <end position="490"/>
    </location>
</feature>
<dbReference type="PANTHER" id="PTHR19282:SF554">
    <property type="entry name" value="ANTIGEN, PUTATIVE-RELATED"/>
    <property type="match status" value="1"/>
</dbReference>
<dbReference type="EMBL" id="LR824534">
    <property type="protein sequence ID" value="CAH1643442.1"/>
    <property type="molecule type" value="Genomic_DNA"/>
</dbReference>
<dbReference type="Proteomes" id="UP001153321">
    <property type="component" value="Chromosome 3"/>
</dbReference>
<dbReference type="GO" id="GO:0005886">
    <property type="term" value="C:plasma membrane"/>
    <property type="evidence" value="ECO:0007669"/>
    <property type="project" value="TreeGrafter"/>
</dbReference>
<keyword evidence="2 6" id="KW-0812">Transmembrane</keyword>
<feature type="region of interest" description="Disordered" evidence="5">
    <location>
        <begin position="21"/>
        <end position="45"/>
    </location>
</feature>
<reference evidence="7" key="1">
    <citation type="submission" date="2022-02" db="EMBL/GenBank/DDBJ databases">
        <authorList>
            <person name="King R."/>
        </authorList>
    </citation>
    <scope>NUCLEOTIDE SEQUENCE</scope>
</reference>
<dbReference type="InterPro" id="IPR018499">
    <property type="entry name" value="Tetraspanin/Peripherin"/>
</dbReference>
<evidence type="ECO:0000256" key="1">
    <source>
        <dbReference type="ARBA" id="ARBA00004141"/>
    </source>
</evidence>
<evidence type="ECO:0000256" key="6">
    <source>
        <dbReference type="SAM" id="Phobius"/>
    </source>
</evidence>
<name>A0A9P0N3K0_SPOLI</name>
<evidence type="ECO:0000256" key="2">
    <source>
        <dbReference type="ARBA" id="ARBA00022692"/>
    </source>
</evidence>
<comment type="subcellular location">
    <subcellularLocation>
        <location evidence="1">Membrane</location>
        <topology evidence="1">Multi-pass membrane protein</topology>
    </subcellularLocation>
</comment>
<feature type="transmembrane region" description="Helical" evidence="6">
    <location>
        <begin position="380"/>
        <end position="402"/>
    </location>
</feature>
<gene>
    <name evidence="7" type="ORF">SPLIT_LOCUS8797</name>
</gene>
<evidence type="ECO:0000256" key="5">
    <source>
        <dbReference type="SAM" id="MobiDB-lite"/>
    </source>
</evidence>
<dbReference type="Gene3D" id="1.10.1450.10">
    <property type="entry name" value="Tetraspanin"/>
    <property type="match status" value="1"/>
</dbReference>
<dbReference type="Pfam" id="PF00335">
    <property type="entry name" value="Tetraspanin"/>
    <property type="match status" value="1"/>
</dbReference>
<evidence type="ECO:0000313" key="8">
    <source>
        <dbReference type="Proteomes" id="UP001153321"/>
    </source>
</evidence>
<accession>A0A9P0N3K0</accession>
<evidence type="ECO:0000256" key="4">
    <source>
        <dbReference type="ARBA" id="ARBA00023136"/>
    </source>
</evidence>
<dbReference type="PANTHER" id="PTHR19282">
    <property type="entry name" value="TETRASPANIN"/>
    <property type="match status" value="1"/>
</dbReference>